<name>A0ABR9AG63_9BACT</name>
<feature type="domain" description="DUF4488" evidence="1">
    <location>
        <begin position="13"/>
        <end position="107"/>
    </location>
</feature>
<dbReference type="InterPro" id="IPR027991">
    <property type="entry name" value="DUF4488"/>
</dbReference>
<gene>
    <name evidence="2" type="ORF">IFO69_03670</name>
</gene>
<organism evidence="2 3">
    <name type="scientific">Echinicola arenosa</name>
    <dbReference type="NCBI Taxonomy" id="2774144"/>
    <lineage>
        <taxon>Bacteria</taxon>
        <taxon>Pseudomonadati</taxon>
        <taxon>Bacteroidota</taxon>
        <taxon>Cytophagia</taxon>
        <taxon>Cytophagales</taxon>
        <taxon>Cyclobacteriaceae</taxon>
        <taxon>Echinicola</taxon>
    </lineage>
</organism>
<sequence>MMNRFTGEIINVTSGNYKVYNPDNTYYTFVAWEKDNTPQETTIGQYGTYNITSDSTLTEHIIKHILSPNMNDKNSSLRYEMIDKNNILIKWQVDNQNWVAERWSRLALTSPLQNKDKPLNKRGQTTTL</sequence>
<accession>A0ABR9AG63</accession>
<evidence type="ECO:0000313" key="2">
    <source>
        <dbReference type="EMBL" id="MBD8487842.1"/>
    </source>
</evidence>
<dbReference type="EMBL" id="JACYTQ010000001">
    <property type="protein sequence ID" value="MBD8487842.1"/>
    <property type="molecule type" value="Genomic_DNA"/>
</dbReference>
<keyword evidence="3" id="KW-1185">Reference proteome</keyword>
<comment type="caution">
    <text evidence="2">The sequence shown here is derived from an EMBL/GenBank/DDBJ whole genome shotgun (WGS) entry which is preliminary data.</text>
</comment>
<dbReference type="Pfam" id="PF14869">
    <property type="entry name" value="DUF4488"/>
    <property type="match status" value="1"/>
</dbReference>
<dbReference type="Proteomes" id="UP000647133">
    <property type="component" value="Unassembled WGS sequence"/>
</dbReference>
<protein>
    <submittedName>
        <fullName evidence="2">DUF4488 domain-containing protein</fullName>
    </submittedName>
</protein>
<proteinExistence type="predicted"/>
<evidence type="ECO:0000259" key="1">
    <source>
        <dbReference type="Pfam" id="PF14869"/>
    </source>
</evidence>
<evidence type="ECO:0000313" key="3">
    <source>
        <dbReference type="Proteomes" id="UP000647133"/>
    </source>
</evidence>
<reference evidence="2 3" key="1">
    <citation type="submission" date="2020-09" db="EMBL/GenBank/DDBJ databases">
        <title>Echinicola sp. CAU 1574 isolated from sand of Sido Beach.</title>
        <authorList>
            <person name="Kim W."/>
        </authorList>
    </citation>
    <scope>NUCLEOTIDE SEQUENCE [LARGE SCALE GENOMIC DNA]</scope>
    <source>
        <strain evidence="2 3">CAU 1574</strain>
    </source>
</reference>
<dbReference type="Gene3D" id="2.40.128.490">
    <property type="entry name" value="Uncharacterised protein PF14869, DUF4488"/>
    <property type="match status" value="1"/>
</dbReference>